<keyword evidence="3" id="KW-1003">Cell membrane</keyword>
<dbReference type="Pfam" id="PF03773">
    <property type="entry name" value="ArsP_1"/>
    <property type="match status" value="1"/>
</dbReference>
<keyword evidence="4 7" id="KW-0812">Transmembrane</keyword>
<protein>
    <submittedName>
        <fullName evidence="8">Permease</fullName>
    </submittedName>
</protein>
<feature type="transmembrane region" description="Helical" evidence="7">
    <location>
        <begin position="165"/>
        <end position="188"/>
    </location>
</feature>
<comment type="caution">
    <text evidence="8">The sequence shown here is derived from an EMBL/GenBank/DDBJ whole genome shotgun (WGS) entry which is preliminary data.</text>
</comment>
<feature type="transmembrane region" description="Helical" evidence="7">
    <location>
        <begin position="302"/>
        <end position="322"/>
    </location>
</feature>
<feature type="transmembrane region" description="Helical" evidence="7">
    <location>
        <begin position="234"/>
        <end position="253"/>
    </location>
</feature>
<evidence type="ECO:0000313" key="9">
    <source>
        <dbReference type="Proteomes" id="UP000186940"/>
    </source>
</evidence>
<evidence type="ECO:0000256" key="2">
    <source>
        <dbReference type="ARBA" id="ARBA00006386"/>
    </source>
</evidence>
<dbReference type="PANTHER" id="PTHR43299:SF1">
    <property type="entry name" value="UPF0718 PROTEIN YRAQ"/>
    <property type="match status" value="1"/>
</dbReference>
<feature type="transmembrane region" description="Helical" evidence="7">
    <location>
        <begin position="273"/>
        <end position="290"/>
    </location>
</feature>
<dbReference type="PATRIC" id="fig|1838285.3.peg.770"/>
<reference evidence="8" key="1">
    <citation type="submission" date="2016-05" db="EMBL/GenBank/DDBJ databases">
        <title>Microbial consortia oxidize butane by reversing methanogenesis.</title>
        <authorList>
            <person name="Laso-Perez R."/>
            <person name="Richter M."/>
            <person name="Wegener G."/>
            <person name="Musat F."/>
        </authorList>
    </citation>
    <scope>NUCLEOTIDE SEQUENCE [LARGE SCALE GENOMIC DNA]</scope>
    <source>
        <strain evidence="8">BOX2</strain>
    </source>
</reference>
<evidence type="ECO:0000313" key="8">
    <source>
        <dbReference type="EMBL" id="OFV68121.1"/>
    </source>
</evidence>
<evidence type="ECO:0000256" key="3">
    <source>
        <dbReference type="ARBA" id="ARBA00022475"/>
    </source>
</evidence>
<evidence type="ECO:0000256" key="1">
    <source>
        <dbReference type="ARBA" id="ARBA00004651"/>
    </source>
</evidence>
<evidence type="ECO:0000256" key="5">
    <source>
        <dbReference type="ARBA" id="ARBA00022989"/>
    </source>
</evidence>
<comment type="similarity">
    <text evidence="2">Belongs to the UPF0718 family.</text>
</comment>
<dbReference type="AlphaFoldDB" id="A0A1F2PBQ2"/>
<keyword evidence="5 7" id="KW-1133">Transmembrane helix</keyword>
<dbReference type="STRING" id="1838285.SCAL_000761"/>
<organism evidence="8 9">
    <name type="scientific">Candidatus Syntropharchaeum caldarium</name>
    <dbReference type="NCBI Taxonomy" id="1838285"/>
    <lineage>
        <taxon>Archaea</taxon>
        <taxon>Methanobacteriati</taxon>
        <taxon>Methanobacteriota</taxon>
        <taxon>Stenosarchaea group</taxon>
        <taxon>Methanomicrobia</taxon>
        <taxon>Methanosarcinales</taxon>
        <taxon>ANME-2 cluster</taxon>
        <taxon>Candidatus Syntropharchaeum</taxon>
    </lineage>
</organism>
<name>A0A1F2PBQ2_9EURY</name>
<sequence>MSGLLVTALTAGFNTLMEYLSLHVLTCLVPAFFIAGAISALLAKETILKYFGANTRKWISYSVASVSGTILAVCSCTILPMFAGIHRRGAGIGPASAFLFSGPAINLLAIVLTARVLGLELGVARALAAILMSIVIGLIMASIFERGDRCDSVNEIKTIAKDGRPWYITLLFFILLVAILLIGASGLIPTITKLIAIYLLTIAVSILLIFYYSRDEVKEWGHETWWLTRQIFPVLLLGTFIIGVIGGIASGFAPSHDPATAVGELTMPYLGDSSPAACLLASVIGAILYMPTLLEVPIVGHFFGYTSGLMGAGPALSLLLAGPSMSLPNMIVITRVMGGKRAGVYILLVILISTLTGVLYGNL</sequence>
<dbReference type="GO" id="GO:0005886">
    <property type="term" value="C:plasma membrane"/>
    <property type="evidence" value="ECO:0007669"/>
    <property type="project" value="UniProtKB-SubCell"/>
</dbReference>
<evidence type="ECO:0000256" key="6">
    <source>
        <dbReference type="ARBA" id="ARBA00023136"/>
    </source>
</evidence>
<feature type="transmembrane region" description="Helical" evidence="7">
    <location>
        <begin position="97"/>
        <end position="117"/>
    </location>
</feature>
<accession>A0A1F2PBQ2</accession>
<evidence type="ECO:0000256" key="4">
    <source>
        <dbReference type="ARBA" id="ARBA00022692"/>
    </source>
</evidence>
<feature type="transmembrane region" description="Helical" evidence="7">
    <location>
        <begin position="342"/>
        <end position="361"/>
    </location>
</feature>
<evidence type="ECO:0000256" key="7">
    <source>
        <dbReference type="SAM" id="Phobius"/>
    </source>
</evidence>
<keyword evidence="6 7" id="KW-0472">Membrane</keyword>
<keyword evidence="9" id="KW-1185">Reference proteome</keyword>
<dbReference type="InterPro" id="IPR005524">
    <property type="entry name" value="DUF318"/>
</dbReference>
<proteinExistence type="inferred from homology"/>
<dbReference type="EMBL" id="LYOS01000002">
    <property type="protein sequence ID" value="OFV68121.1"/>
    <property type="molecule type" value="Genomic_DNA"/>
</dbReference>
<dbReference type="PANTHER" id="PTHR43299">
    <property type="entry name" value="UPF0718 PROTEIN YRAQ"/>
    <property type="match status" value="1"/>
</dbReference>
<comment type="subcellular location">
    <subcellularLocation>
        <location evidence="1">Cell membrane</location>
        <topology evidence="1">Multi-pass membrane protein</topology>
    </subcellularLocation>
</comment>
<feature type="transmembrane region" description="Helical" evidence="7">
    <location>
        <begin position="20"/>
        <end position="43"/>
    </location>
</feature>
<feature type="transmembrane region" description="Helical" evidence="7">
    <location>
        <begin position="63"/>
        <end position="85"/>
    </location>
</feature>
<gene>
    <name evidence="8" type="ORF">SCAL_000761</name>
</gene>
<feature type="transmembrane region" description="Helical" evidence="7">
    <location>
        <begin position="123"/>
        <end position="144"/>
    </location>
</feature>
<dbReference type="Proteomes" id="UP000186940">
    <property type="component" value="Unassembled WGS sequence"/>
</dbReference>
<feature type="transmembrane region" description="Helical" evidence="7">
    <location>
        <begin position="194"/>
        <end position="213"/>
    </location>
</feature>